<evidence type="ECO:0000256" key="2">
    <source>
        <dbReference type="SAM" id="Phobius"/>
    </source>
</evidence>
<keyword evidence="2" id="KW-0472">Membrane</keyword>
<dbReference type="EMBL" id="HBHQ01012799">
    <property type="protein sequence ID" value="CAD9816704.1"/>
    <property type="molecule type" value="Transcribed_RNA"/>
</dbReference>
<feature type="signal peptide" evidence="3">
    <location>
        <begin position="1"/>
        <end position="28"/>
    </location>
</feature>
<evidence type="ECO:0000256" key="3">
    <source>
        <dbReference type="SAM" id="SignalP"/>
    </source>
</evidence>
<evidence type="ECO:0000256" key="1">
    <source>
        <dbReference type="SAM" id="MobiDB-lite"/>
    </source>
</evidence>
<sequence length="177" mass="17978">MAINRTMSRTRKVCLVVISLVLLPAVLALSPEQPVEKNSLRKLSDTDNHPPPHHPSTSSSSSSSSGSGSSSSGTSASSGASASSASKPQALKQAVPAMALTVAAVAGALLAVKMFQKKTVVAVTPHSLEGSIGRRAALFDSHAGTVPAGVERPPRVLDLDSSEAVYNQVIDGGSAIV</sequence>
<gene>
    <name evidence="4" type="ORF">ASEP1449_LOCUS8536</name>
</gene>
<keyword evidence="3" id="KW-0732">Signal</keyword>
<feature type="compositionally biased region" description="Low complexity" evidence="1">
    <location>
        <begin position="56"/>
        <end position="86"/>
    </location>
</feature>
<feature type="region of interest" description="Disordered" evidence="1">
    <location>
        <begin position="38"/>
        <end position="86"/>
    </location>
</feature>
<accession>A0A7S2UDP7</accession>
<feature type="transmembrane region" description="Helical" evidence="2">
    <location>
        <begin position="94"/>
        <end position="112"/>
    </location>
</feature>
<organism evidence="4">
    <name type="scientific">Attheya septentrionalis</name>
    <dbReference type="NCBI Taxonomy" id="420275"/>
    <lineage>
        <taxon>Eukaryota</taxon>
        <taxon>Sar</taxon>
        <taxon>Stramenopiles</taxon>
        <taxon>Ochrophyta</taxon>
        <taxon>Bacillariophyta</taxon>
        <taxon>Coscinodiscophyceae</taxon>
        <taxon>Chaetocerotophycidae</taxon>
        <taxon>Chaetocerotales</taxon>
        <taxon>Attheyaceae</taxon>
        <taxon>Attheya</taxon>
    </lineage>
</organism>
<reference evidence="4" key="1">
    <citation type="submission" date="2021-01" db="EMBL/GenBank/DDBJ databases">
        <authorList>
            <person name="Corre E."/>
            <person name="Pelletier E."/>
            <person name="Niang G."/>
            <person name="Scheremetjew M."/>
            <person name="Finn R."/>
            <person name="Kale V."/>
            <person name="Holt S."/>
            <person name="Cochrane G."/>
            <person name="Meng A."/>
            <person name="Brown T."/>
            <person name="Cohen L."/>
        </authorList>
    </citation>
    <scope>NUCLEOTIDE SEQUENCE</scope>
    <source>
        <strain evidence="4">CCMP2084</strain>
    </source>
</reference>
<keyword evidence="2" id="KW-1133">Transmembrane helix</keyword>
<protein>
    <submittedName>
        <fullName evidence="4">Uncharacterized protein</fullName>
    </submittedName>
</protein>
<dbReference type="AlphaFoldDB" id="A0A7S2UDP7"/>
<evidence type="ECO:0000313" key="4">
    <source>
        <dbReference type="EMBL" id="CAD9816704.1"/>
    </source>
</evidence>
<feature type="compositionally biased region" description="Basic and acidic residues" evidence="1">
    <location>
        <begin position="38"/>
        <end position="50"/>
    </location>
</feature>
<proteinExistence type="predicted"/>
<feature type="chain" id="PRO_5030995853" evidence="3">
    <location>
        <begin position="29"/>
        <end position="177"/>
    </location>
</feature>
<keyword evidence="2" id="KW-0812">Transmembrane</keyword>
<name>A0A7S2UDP7_9STRA</name>